<proteinExistence type="predicted"/>
<evidence type="ECO:0000313" key="1">
    <source>
        <dbReference type="EMBL" id="KIM30292.1"/>
    </source>
</evidence>
<reference evidence="1 2" key="1">
    <citation type="submission" date="2014-04" db="EMBL/GenBank/DDBJ databases">
        <authorList>
            <consortium name="DOE Joint Genome Institute"/>
            <person name="Kuo A."/>
            <person name="Zuccaro A."/>
            <person name="Kohler A."/>
            <person name="Nagy L.G."/>
            <person name="Floudas D."/>
            <person name="Copeland A."/>
            <person name="Barry K.W."/>
            <person name="Cichocki N."/>
            <person name="Veneault-Fourrey C."/>
            <person name="LaButti K."/>
            <person name="Lindquist E.A."/>
            <person name="Lipzen A."/>
            <person name="Lundell T."/>
            <person name="Morin E."/>
            <person name="Murat C."/>
            <person name="Sun H."/>
            <person name="Tunlid A."/>
            <person name="Henrissat B."/>
            <person name="Grigoriev I.V."/>
            <person name="Hibbett D.S."/>
            <person name="Martin F."/>
            <person name="Nordberg H.P."/>
            <person name="Cantor M.N."/>
            <person name="Hua S.X."/>
        </authorList>
    </citation>
    <scope>NUCLEOTIDE SEQUENCE [LARGE SCALE GENOMIC DNA]</scope>
    <source>
        <strain evidence="1 2">MAFF 305830</strain>
    </source>
</reference>
<evidence type="ECO:0000313" key="2">
    <source>
        <dbReference type="Proteomes" id="UP000054097"/>
    </source>
</evidence>
<keyword evidence="2" id="KW-1185">Reference proteome</keyword>
<organism evidence="1 2">
    <name type="scientific">Serendipita vermifera MAFF 305830</name>
    <dbReference type="NCBI Taxonomy" id="933852"/>
    <lineage>
        <taxon>Eukaryota</taxon>
        <taxon>Fungi</taxon>
        <taxon>Dikarya</taxon>
        <taxon>Basidiomycota</taxon>
        <taxon>Agaricomycotina</taxon>
        <taxon>Agaricomycetes</taxon>
        <taxon>Sebacinales</taxon>
        <taxon>Serendipitaceae</taxon>
        <taxon>Serendipita</taxon>
    </lineage>
</organism>
<accession>A0A0C2XMV4</accession>
<dbReference type="AlphaFoldDB" id="A0A0C2XMV4"/>
<gene>
    <name evidence="1" type="ORF">M408DRAFT_7785</name>
</gene>
<dbReference type="EMBL" id="KN824285">
    <property type="protein sequence ID" value="KIM30292.1"/>
    <property type="molecule type" value="Genomic_DNA"/>
</dbReference>
<dbReference type="HOGENOM" id="CLU_085463_0_0_1"/>
<dbReference type="Proteomes" id="UP000054097">
    <property type="component" value="Unassembled WGS sequence"/>
</dbReference>
<name>A0A0C2XMV4_SERVB</name>
<reference evidence="2" key="2">
    <citation type="submission" date="2015-01" db="EMBL/GenBank/DDBJ databases">
        <title>Evolutionary Origins and Diversification of the Mycorrhizal Mutualists.</title>
        <authorList>
            <consortium name="DOE Joint Genome Institute"/>
            <consortium name="Mycorrhizal Genomics Consortium"/>
            <person name="Kohler A."/>
            <person name="Kuo A."/>
            <person name="Nagy L.G."/>
            <person name="Floudas D."/>
            <person name="Copeland A."/>
            <person name="Barry K.W."/>
            <person name="Cichocki N."/>
            <person name="Veneault-Fourrey C."/>
            <person name="LaButti K."/>
            <person name="Lindquist E.A."/>
            <person name="Lipzen A."/>
            <person name="Lundell T."/>
            <person name="Morin E."/>
            <person name="Murat C."/>
            <person name="Riley R."/>
            <person name="Ohm R."/>
            <person name="Sun H."/>
            <person name="Tunlid A."/>
            <person name="Henrissat B."/>
            <person name="Grigoriev I.V."/>
            <person name="Hibbett D.S."/>
            <person name="Martin F."/>
        </authorList>
    </citation>
    <scope>NUCLEOTIDE SEQUENCE [LARGE SCALE GENOMIC DNA]</scope>
    <source>
        <strain evidence="2">MAFF 305830</strain>
    </source>
</reference>
<protein>
    <submittedName>
        <fullName evidence="1">Uncharacterized protein</fullName>
    </submittedName>
</protein>
<sequence length="284" mass="31941">MAAEFKKTGPFLPHDMTTHAKRQIHQGILRNGMFRLDLIQPGLRDPKKEEAAIAEDDLIFRTKYEAVLIMPNLGGGADPLDPIVLCDMENPQQSVTLPSISECGDAKRYLQLQGLAFYPELWVRHSDRQKFTPKGYLWEHIPNSQSIKGMHVEYINRPRSAGSPCRDYVVVLRFVEKPVNSENAVPLGSYTIVHVFYIRLTFLSWSSLLPDLPPNGEPCCGVNDCKLLLKHLQAVWPTHQVVAAQMVDGPDGVLLKRFDDTLLDPRTNKLIVKVTTCEAKDAVS</sequence>